<feature type="region of interest" description="Disordered" evidence="5">
    <location>
        <begin position="1"/>
        <end position="33"/>
    </location>
</feature>
<gene>
    <name evidence="6" type="ORF">SAMN02910291_02160</name>
</gene>
<evidence type="ECO:0000313" key="7">
    <source>
        <dbReference type="Proteomes" id="UP000182680"/>
    </source>
</evidence>
<protein>
    <submittedName>
        <fullName evidence="6">Ribosome-associated protein</fullName>
    </submittedName>
</protein>
<keyword evidence="3" id="KW-0699">rRNA-binding</keyword>
<keyword evidence="1" id="KW-0963">Cytoplasm</keyword>
<comment type="caution">
    <text evidence="6">The sequence shown here is derived from an EMBL/GenBank/DDBJ whole genome shotgun (WGS) entry which is preliminary data.</text>
</comment>
<evidence type="ECO:0000256" key="5">
    <source>
        <dbReference type="SAM" id="MobiDB-lite"/>
    </source>
</evidence>
<evidence type="ECO:0000256" key="1">
    <source>
        <dbReference type="ARBA" id="ARBA00022490"/>
    </source>
</evidence>
<dbReference type="Gene3D" id="1.10.60.30">
    <property type="entry name" value="PSPTO4464-like domains"/>
    <property type="match status" value="1"/>
</dbReference>
<dbReference type="Pfam" id="PF04751">
    <property type="entry name" value="DarP"/>
    <property type="match status" value="1"/>
</dbReference>
<evidence type="ECO:0000256" key="2">
    <source>
        <dbReference type="ARBA" id="ARBA00022517"/>
    </source>
</evidence>
<dbReference type="GO" id="GO:0019843">
    <property type="term" value="F:rRNA binding"/>
    <property type="evidence" value="ECO:0007669"/>
    <property type="project" value="UniProtKB-KW"/>
</dbReference>
<dbReference type="RefSeq" id="WP_012624286.1">
    <property type="nucleotide sequence ID" value="NZ_FPIW01000046.1"/>
</dbReference>
<dbReference type="SUPFAM" id="SSF158710">
    <property type="entry name" value="PSPTO4464-like"/>
    <property type="match status" value="1"/>
</dbReference>
<dbReference type="AlphaFoldDB" id="A0AA94HUM7"/>
<dbReference type="CDD" id="cd16331">
    <property type="entry name" value="YjgA-like"/>
    <property type="match status" value="1"/>
</dbReference>
<accession>A0AA94HUM7</accession>
<name>A0AA94HUM7_DESDE</name>
<dbReference type="PANTHER" id="PTHR38101">
    <property type="entry name" value="UPF0307 PROTEIN YJGA"/>
    <property type="match status" value="1"/>
</dbReference>
<evidence type="ECO:0000256" key="3">
    <source>
        <dbReference type="ARBA" id="ARBA00022730"/>
    </source>
</evidence>
<sequence>MPRKKQYQWQAHDDGQGQDFEQPSRSAKKRESHALQALGEELARLGPQEVQALNPPPELAEALALYARIRNHEGRRRQMQFIGRLIREMDDAEPLRAALERRKAGTMAATAALHRAEQWRDRLLSAPADELDQLLDALPRPQAENPAESDGPQTAAAGQNPRKGRAAAGEELRSLVLKARKEMADGSAPHARRAVFRALHKLLVESGAGSNEQSA</sequence>
<evidence type="ECO:0000256" key="4">
    <source>
        <dbReference type="ARBA" id="ARBA00022884"/>
    </source>
</evidence>
<dbReference type="InterPro" id="IPR023153">
    <property type="entry name" value="DarP_sf"/>
</dbReference>
<dbReference type="PANTHER" id="PTHR38101:SF1">
    <property type="entry name" value="UPF0307 PROTEIN YJGA"/>
    <property type="match status" value="1"/>
</dbReference>
<organism evidence="6 7">
    <name type="scientific">Desulfovibrio desulfuricans</name>
    <dbReference type="NCBI Taxonomy" id="876"/>
    <lineage>
        <taxon>Bacteria</taxon>
        <taxon>Pseudomonadati</taxon>
        <taxon>Thermodesulfobacteriota</taxon>
        <taxon>Desulfovibrionia</taxon>
        <taxon>Desulfovibrionales</taxon>
        <taxon>Desulfovibrionaceae</taxon>
        <taxon>Desulfovibrio</taxon>
    </lineage>
</organism>
<dbReference type="GO" id="GO:0005829">
    <property type="term" value="C:cytosol"/>
    <property type="evidence" value="ECO:0007669"/>
    <property type="project" value="TreeGrafter"/>
</dbReference>
<dbReference type="GO" id="GO:0042254">
    <property type="term" value="P:ribosome biogenesis"/>
    <property type="evidence" value="ECO:0007669"/>
    <property type="project" value="UniProtKB-KW"/>
</dbReference>
<dbReference type="PIRSF" id="PIRSF016183">
    <property type="entry name" value="UCP016183"/>
    <property type="match status" value="1"/>
</dbReference>
<keyword evidence="4" id="KW-0694">RNA-binding</keyword>
<keyword evidence="2" id="KW-0690">Ribosome biogenesis</keyword>
<feature type="region of interest" description="Disordered" evidence="5">
    <location>
        <begin position="141"/>
        <end position="171"/>
    </location>
</feature>
<proteinExistence type="inferred from homology"/>
<dbReference type="EMBL" id="FPIW01000046">
    <property type="protein sequence ID" value="SFW62457.1"/>
    <property type="molecule type" value="Genomic_DNA"/>
</dbReference>
<dbReference type="InterPro" id="IPR006839">
    <property type="entry name" value="DarP"/>
</dbReference>
<reference evidence="7" key="1">
    <citation type="submission" date="2016-11" db="EMBL/GenBank/DDBJ databases">
        <authorList>
            <person name="Jaros S."/>
            <person name="Januszkiewicz K."/>
            <person name="Wedrychowicz H."/>
        </authorList>
    </citation>
    <scope>NUCLEOTIDE SEQUENCE [LARGE SCALE GENOMIC DNA]</scope>
    <source>
        <strain evidence="7">DSM 7057</strain>
    </source>
</reference>
<dbReference type="NCBIfam" id="NF003593">
    <property type="entry name" value="PRK05255.1-1"/>
    <property type="match status" value="1"/>
</dbReference>
<dbReference type="Proteomes" id="UP000182680">
    <property type="component" value="Unassembled WGS sequence"/>
</dbReference>
<dbReference type="HAMAP" id="MF_00765">
    <property type="entry name" value="DarP"/>
    <property type="match status" value="1"/>
</dbReference>
<evidence type="ECO:0000313" key="6">
    <source>
        <dbReference type="EMBL" id="SFW62457.1"/>
    </source>
</evidence>